<protein>
    <submittedName>
        <fullName evidence="1">Uncharacterized protein</fullName>
    </submittedName>
</protein>
<evidence type="ECO:0000313" key="1">
    <source>
        <dbReference type="EMBL" id="KKN89720.1"/>
    </source>
</evidence>
<dbReference type="AlphaFoldDB" id="A0A0F9U909"/>
<comment type="caution">
    <text evidence="1">The sequence shown here is derived from an EMBL/GenBank/DDBJ whole genome shotgun (WGS) entry which is preliminary data.</text>
</comment>
<reference evidence="1" key="1">
    <citation type="journal article" date="2015" name="Nature">
        <title>Complex archaea that bridge the gap between prokaryotes and eukaryotes.</title>
        <authorList>
            <person name="Spang A."/>
            <person name="Saw J.H."/>
            <person name="Jorgensen S.L."/>
            <person name="Zaremba-Niedzwiedzka K."/>
            <person name="Martijn J."/>
            <person name="Lind A.E."/>
            <person name="van Eijk R."/>
            <person name="Schleper C."/>
            <person name="Guy L."/>
            <person name="Ettema T.J."/>
        </authorList>
    </citation>
    <scope>NUCLEOTIDE SEQUENCE</scope>
</reference>
<accession>A0A0F9U909</accession>
<gene>
    <name evidence="1" type="ORF">LCGC14_0235660</name>
</gene>
<dbReference type="EMBL" id="LAZR01000116">
    <property type="protein sequence ID" value="KKN89720.1"/>
    <property type="molecule type" value="Genomic_DNA"/>
</dbReference>
<name>A0A0F9U909_9ZZZZ</name>
<organism evidence="1">
    <name type="scientific">marine sediment metagenome</name>
    <dbReference type="NCBI Taxonomy" id="412755"/>
    <lineage>
        <taxon>unclassified sequences</taxon>
        <taxon>metagenomes</taxon>
        <taxon>ecological metagenomes</taxon>
    </lineage>
</organism>
<sequence>MTHEQTLKEVEYLKECLDRFAGLLPQGRTSSFYAAWQRCLLRWQREVGHAVEYFDSKADSDCLPLSHKV</sequence>
<proteinExistence type="predicted"/>